<reference evidence="2 3" key="1">
    <citation type="journal article" date="2016" name="Mol. Biol. Evol.">
        <title>Comparative Genomics of Early-Diverging Mushroom-Forming Fungi Provides Insights into the Origins of Lignocellulose Decay Capabilities.</title>
        <authorList>
            <person name="Nagy L.G."/>
            <person name="Riley R."/>
            <person name="Tritt A."/>
            <person name="Adam C."/>
            <person name="Daum C."/>
            <person name="Floudas D."/>
            <person name="Sun H."/>
            <person name="Yadav J.S."/>
            <person name="Pangilinan J."/>
            <person name="Larsson K.H."/>
            <person name="Matsuura K."/>
            <person name="Barry K."/>
            <person name="Labutti K."/>
            <person name="Kuo R."/>
            <person name="Ohm R.A."/>
            <person name="Bhattacharya S.S."/>
            <person name="Shirouzu T."/>
            <person name="Yoshinaga Y."/>
            <person name="Martin F.M."/>
            <person name="Grigoriev I.V."/>
            <person name="Hibbett D.S."/>
        </authorList>
    </citation>
    <scope>NUCLEOTIDE SEQUENCE [LARGE SCALE GENOMIC DNA]</scope>
    <source>
        <strain evidence="2 3">CBS 109695</strain>
    </source>
</reference>
<dbReference type="AlphaFoldDB" id="A0A166NH98"/>
<dbReference type="Gene3D" id="3.30.420.10">
    <property type="entry name" value="Ribonuclease H-like superfamily/Ribonuclease H"/>
    <property type="match status" value="1"/>
</dbReference>
<name>A0A166NH98_9AGAM</name>
<dbReference type="Pfam" id="PF13358">
    <property type="entry name" value="DDE_3"/>
    <property type="match status" value="1"/>
</dbReference>
<dbReference type="GO" id="GO:0003676">
    <property type="term" value="F:nucleic acid binding"/>
    <property type="evidence" value="ECO:0007669"/>
    <property type="project" value="InterPro"/>
</dbReference>
<accession>A0A166NH98</accession>
<dbReference type="EMBL" id="KV417523">
    <property type="protein sequence ID" value="KZP25005.1"/>
    <property type="molecule type" value="Genomic_DNA"/>
</dbReference>
<proteinExistence type="predicted"/>
<protein>
    <recommendedName>
        <fullName evidence="1">Tc1-like transposase DDE domain-containing protein</fullName>
    </recommendedName>
</protein>
<dbReference type="InterPro" id="IPR036397">
    <property type="entry name" value="RNaseH_sf"/>
</dbReference>
<gene>
    <name evidence="2" type="ORF">FIBSPDRAFT_734831</name>
</gene>
<evidence type="ECO:0000313" key="3">
    <source>
        <dbReference type="Proteomes" id="UP000076532"/>
    </source>
</evidence>
<organism evidence="2 3">
    <name type="scientific">Athelia psychrophila</name>
    <dbReference type="NCBI Taxonomy" id="1759441"/>
    <lineage>
        <taxon>Eukaryota</taxon>
        <taxon>Fungi</taxon>
        <taxon>Dikarya</taxon>
        <taxon>Basidiomycota</taxon>
        <taxon>Agaricomycotina</taxon>
        <taxon>Agaricomycetes</taxon>
        <taxon>Agaricomycetidae</taxon>
        <taxon>Atheliales</taxon>
        <taxon>Atheliaceae</taxon>
        <taxon>Athelia</taxon>
    </lineage>
</organism>
<keyword evidence="3" id="KW-1185">Reference proteome</keyword>
<dbReference type="InterPro" id="IPR038717">
    <property type="entry name" value="Tc1-like_DDE_dom"/>
</dbReference>
<feature type="non-terminal residue" evidence="2">
    <location>
        <position position="1"/>
    </location>
</feature>
<evidence type="ECO:0000259" key="1">
    <source>
        <dbReference type="Pfam" id="PF13358"/>
    </source>
</evidence>
<feature type="domain" description="Tc1-like transposase DDE" evidence="1">
    <location>
        <begin position="1"/>
        <end position="25"/>
    </location>
</feature>
<dbReference type="OrthoDB" id="2266637at2759"/>
<evidence type="ECO:0000313" key="2">
    <source>
        <dbReference type="EMBL" id="KZP25005.1"/>
    </source>
</evidence>
<sequence length="63" mass="7404">YLPPYSPDYNPIEQAFSAIKSYLRRKGLSFLTGHSLYYELYQACEVITPEMTWGFFSHSNYLV</sequence>
<dbReference type="Proteomes" id="UP000076532">
    <property type="component" value="Unassembled WGS sequence"/>
</dbReference>